<dbReference type="NCBIfam" id="TIGR01509">
    <property type="entry name" value="HAD-SF-IA-v3"/>
    <property type="match status" value="1"/>
</dbReference>
<dbReference type="SMART" id="SM00300">
    <property type="entry name" value="ChSh"/>
    <property type="match status" value="1"/>
</dbReference>
<dbReference type="SMART" id="SM00298">
    <property type="entry name" value="CHROMO"/>
    <property type="match status" value="1"/>
</dbReference>
<keyword evidence="2" id="KW-0539">Nucleus</keyword>
<dbReference type="InterPro" id="IPR023214">
    <property type="entry name" value="HAD_sf"/>
</dbReference>
<dbReference type="Pfam" id="PF13419">
    <property type="entry name" value="HAD_2"/>
    <property type="match status" value="1"/>
</dbReference>
<evidence type="ECO:0000313" key="6">
    <source>
        <dbReference type="Proteomes" id="UP000242875"/>
    </source>
</evidence>
<proteinExistence type="predicted"/>
<dbReference type="EMBL" id="MVBO01000048">
    <property type="protein sequence ID" value="OZJ04236.1"/>
    <property type="molecule type" value="Genomic_DNA"/>
</dbReference>
<comment type="caution">
    <text evidence="5">The sequence shown here is derived from an EMBL/GenBank/DDBJ whole genome shotgun (WGS) entry which is preliminary data.</text>
</comment>
<dbReference type="InterPro" id="IPR023780">
    <property type="entry name" value="Chromo_domain"/>
</dbReference>
<evidence type="ECO:0000313" key="5">
    <source>
        <dbReference type="EMBL" id="OZJ04236.1"/>
    </source>
</evidence>
<feature type="compositionally biased region" description="Basic and acidic residues" evidence="3">
    <location>
        <begin position="464"/>
        <end position="481"/>
    </location>
</feature>
<feature type="compositionally biased region" description="Basic and acidic residues" evidence="3">
    <location>
        <begin position="250"/>
        <end position="281"/>
    </location>
</feature>
<keyword evidence="6" id="KW-1185">Reference proteome</keyword>
<evidence type="ECO:0000259" key="4">
    <source>
        <dbReference type="PROSITE" id="PS50013"/>
    </source>
</evidence>
<dbReference type="SUPFAM" id="SSF56784">
    <property type="entry name" value="HAD-like"/>
    <property type="match status" value="1"/>
</dbReference>
<dbReference type="Gene3D" id="1.10.150.240">
    <property type="entry name" value="Putative phosphatase, domain 2"/>
    <property type="match status" value="1"/>
</dbReference>
<organism evidence="5 6">
    <name type="scientific">Bifiguratus adelaidae</name>
    <dbReference type="NCBI Taxonomy" id="1938954"/>
    <lineage>
        <taxon>Eukaryota</taxon>
        <taxon>Fungi</taxon>
        <taxon>Fungi incertae sedis</taxon>
        <taxon>Mucoromycota</taxon>
        <taxon>Mucoromycotina</taxon>
        <taxon>Endogonomycetes</taxon>
        <taxon>Endogonales</taxon>
        <taxon>Endogonales incertae sedis</taxon>
        <taxon>Bifiguratus</taxon>
    </lineage>
</organism>
<dbReference type="InterPro" id="IPR023198">
    <property type="entry name" value="PGP-like_dom2"/>
</dbReference>
<dbReference type="InterPro" id="IPR006439">
    <property type="entry name" value="HAD-SF_hydro_IA"/>
</dbReference>
<dbReference type="SFLD" id="SFLDS00003">
    <property type="entry name" value="Haloacid_Dehalogenase"/>
    <property type="match status" value="1"/>
</dbReference>
<feature type="region of interest" description="Disordered" evidence="3">
    <location>
        <begin position="453"/>
        <end position="481"/>
    </location>
</feature>
<name>A0A261Y0W4_9FUNG</name>
<protein>
    <recommendedName>
        <fullName evidence="4">Chromo domain-containing protein</fullName>
    </recommendedName>
</protein>
<dbReference type="GO" id="GO:0000792">
    <property type="term" value="C:heterochromatin"/>
    <property type="evidence" value="ECO:0007669"/>
    <property type="project" value="UniProtKB-ARBA"/>
</dbReference>
<dbReference type="PANTHER" id="PTHR43481">
    <property type="entry name" value="FRUCTOSE-1-PHOSPHATE PHOSPHATASE"/>
    <property type="match status" value="1"/>
</dbReference>
<dbReference type="AlphaFoldDB" id="A0A261Y0W4"/>
<dbReference type="GO" id="GO:0005634">
    <property type="term" value="C:nucleus"/>
    <property type="evidence" value="ECO:0007669"/>
    <property type="project" value="UniProtKB-SubCell"/>
</dbReference>
<dbReference type="Gene3D" id="2.40.50.40">
    <property type="match status" value="2"/>
</dbReference>
<dbReference type="CDD" id="cd00024">
    <property type="entry name" value="CD_CSD"/>
    <property type="match status" value="1"/>
</dbReference>
<feature type="region of interest" description="Disordered" evidence="3">
    <location>
        <begin position="242"/>
        <end position="290"/>
    </location>
</feature>
<dbReference type="InterPro" id="IPR023779">
    <property type="entry name" value="Chromodomain_CS"/>
</dbReference>
<dbReference type="SUPFAM" id="SSF54160">
    <property type="entry name" value="Chromo domain-like"/>
    <property type="match status" value="2"/>
</dbReference>
<dbReference type="SFLD" id="SFLDG01129">
    <property type="entry name" value="C1.5:_HAD__Beta-PGM__Phosphata"/>
    <property type="match status" value="1"/>
</dbReference>
<feature type="compositionally biased region" description="Basic residues" evidence="3">
    <location>
        <begin position="342"/>
        <end position="354"/>
    </location>
</feature>
<sequence length="481" mass="53722">MPTILKAKCLLFDLDSTLIDTTEGVEAHWRAIAKEHNLDAELILKTSHGRPSLETMMDHMPDKATPELARFYEMRLADQAEGVKLLPGVKELMESLKAQGIQYAICTSALDYMANKRLEQTKLEIPKVLITADKVTKGKPDPEGYTAAGRLLGYSGRDCIVIEDASAGVKAGIAAGMQCLGLLTTHTVEQMRAAGAHHIVKDLASVQAHRTDDGVELVIQRDSLTAAMDVDMKEGSLVTDVQGINGHRAKSPELDAKPHQNDTTANHEAESPIPEVHRSEESGGETEYEVEELLDCKTNKKTGQKTYLVKWLNYPLSEASWEPEETLLEDCPEFVKEYWEKKGKKSKTQSKKRTSPAARPREKTKSPRLEKASKEQDVIAGAPKLPIISHDWEKDIEEIVTVAEDTNHRLDGRYLVYVLWKDGTKSVHSNNTINKNAPFKMIKFYEQHIKFKGRDTEAQEDGSLTDHKSPEKNEGKDEQMA</sequence>
<dbReference type="PROSITE" id="PS00598">
    <property type="entry name" value="CHROMO_1"/>
    <property type="match status" value="1"/>
</dbReference>
<dbReference type="InterPro" id="IPR000953">
    <property type="entry name" value="Chromo/chromo_shadow_dom"/>
</dbReference>
<gene>
    <name evidence="5" type="ORF">BZG36_04232</name>
</gene>
<comment type="subcellular location">
    <subcellularLocation>
        <location evidence="1">Nucleus</location>
    </subcellularLocation>
</comment>
<dbReference type="OrthoDB" id="40579at2759"/>
<dbReference type="InterPro" id="IPR008251">
    <property type="entry name" value="Chromo_shadow_dom"/>
</dbReference>
<dbReference type="Proteomes" id="UP000242875">
    <property type="component" value="Unassembled WGS sequence"/>
</dbReference>
<dbReference type="GO" id="GO:0050308">
    <property type="term" value="F:sugar-phosphatase activity"/>
    <property type="evidence" value="ECO:0007669"/>
    <property type="project" value="TreeGrafter"/>
</dbReference>
<feature type="region of interest" description="Disordered" evidence="3">
    <location>
        <begin position="342"/>
        <end position="377"/>
    </location>
</feature>
<dbReference type="PANTHER" id="PTHR43481:SF4">
    <property type="entry name" value="GLYCEROL-1-PHOSPHATE PHOSPHOHYDROLASE 1-RELATED"/>
    <property type="match status" value="1"/>
</dbReference>
<dbReference type="Gene3D" id="3.40.50.1000">
    <property type="entry name" value="HAD superfamily/HAD-like"/>
    <property type="match status" value="1"/>
</dbReference>
<dbReference type="SFLD" id="SFLDG01135">
    <property type="entry name" value="C1.5.6:_HAD__Beta-PGM__Phospha"/>
    <property type="match status" value="1"/>
</dbReference>
<dbReference type="Pfam" id="PF01393">
    <property type="entry name" value="Chromo_shadow"/>
    <property type="match status" value="1"/>
</dbReference>
<feature type="non-terminal residue" evidence="5">
    <location>
        <position position="481"/>
    </location>
</feature>
<dbReference type="InterPro" id="IPR041492">
    <property type="entry name" value="HAD_2"/>
</dbReference>
<feature type="compositionally biased region" description="Basic and acidic residues" evidence="3">
    <location>
        <begin position="359"/>
        <end position="377"/>
    </location>
</feature>
<dbReference type="PROSITE" id="PS50013">
    <property type="entry name" value="CHROMO_2"/>
    <property type="match status" value="1"/>
</dbReference>
<feature type="domain" description="Chromo" evidence="4">
    <location>
        <begin position="288"/>
        <end position="350"/>
    </location>
</feature>
<accession>A0A261Y0W4</accession>
<evidence type="ECO:0000256" key="1">
    <source>
        <dbReference type="ARBA" id="ARBA00004123"/>
    </source>
</evidence>
<dbReference type="InterPro" id="IPR016197">
    <property type="entry name" value="Chromo-like_dom_sf"/>
</dbReference>
<evidence type="ECO:0000256" key="3">
    <source>
        <dbReference type="SAM" id="MobiDB-lite"/>
    </source>
</evidence>
<dbReference type="InterPro" id="IPR051806">
    <property type="entry name" value="HAD-like_SPP"/>
</dbReference>
<dbReference type="InterPro" id="IPR036412">
    <property type="entry name" value="HAD-like_sf"/>
</dbReference>
<evidence type="ECO:0000256" key="2">
    <source>
        <dbReference type="ARBA" id="ARBA00023242"/>
    </source>
</evidence>
<dbReference type="Pfam" id="PF00385">
    <property type="entry name" value="Chromo"/>
    <property type="match status" value="1"/>
</dbReference>
<reference evidence="5 6" key="1">
    <citation type="journal article" date="2017" name="Mycologia">
        <title>Bifiguratus adelaidae, gen. et sp. nov., a new member of Mucoromycotina in endophytic and soil-dwelling habitats.</title>
        <authorList>
            <person name="Torres-Cruz T.J."/>
            <person name="Billingsley Tobias T.L."/>
            <person name="Almatruk M."/>
            <person name="Hesse C."/>
            <person name="Kuske C.R."/>
            <person name="Desiro A."/>
            <person name="Benucci G.M."/>
            <person name="Bonito G."/>
            <person name="Stajich J.E."/>
            <person name="Dunlap C."/>
            <person name="Arnold A.E."/>
            <person name="Porras-Alfaro A."/>
        </authorList>
    </citation>
    <scope>NUCLEOTIDE SEQUENCE [LARGE SCALE GENOMIC DNA]</scope>
    <source>
        <strain evidence="5 6">AZ0501</strain>
    </source>
</reference>